<evidence type="ECO:0000256" key="1">
    <source>
        <dbReference type="ARBA" id="ARBA00004123"/>
    </source>
</evidence>
<gene>
    <name evidence="6" type="primary">GCFC2</name>
</gene>
<evidence type="ECO:0000259" key="5">
    <source>
        <dbReference type="Pfam" id="PF07842"/>
    </source>
</evidence>
<reference evidence="6 7" key="1">
    <citation type="submission" date="2020-06" db="EMBL/GenBank/DDBJ databases">
        <authorList>
            <consortium name="Wellcome Sanger Institute Data Sharing"/>
        </authorList>
    </citation>
    <scope>NUCLEOTIDE SEQUENCE [LARGE SCALE GENOMIC DNA]</scope>
</reference>
<evidence type="ECO:0000313" key="7">
    <source>
        <dbReference type="Proteomes" id="UP000694580"/>
    </source>
</evidence>
<dbReference type="Pfam" id="PF15458">
    <property type="entry name" value="NTR2"/>
    <property type="match status" value="1"/>
</dbReference>
<dbReference type="InterPro" id="IPR022783">
    <property type="entry name" value="GCFC_dom"/>
</dbReference>
<dbReference type="InterPro" id="IPR028211">
    <property type="entry name" value="Ntr2"/>
</dbReference>
<comment type="subcellular location">
    <subcellularLocation>
        <location evidence="1">Nucleus</location>
    </subcellularLocation>
</comment>
<keyword evidence="3" id="KW-0539">Nucleus</keyword>
<dbReference type="Ensembl" id="ENSDCDT00010048586.1">
    <property type="protein sequence ID" value="ENSDCDP00010038916.1"/>
    <property type="gene ID" value="ENSDCDG00010025066.1"/>
</dbReference>
<feature type="compositionally biased region" description="Basic and acidic residues" evidence="4">
    <location>
        <begin position="12"/>
        <end position="31"/>
    </location>
</feature>
<dbReference type="GeneTree" id="ENSGT00390000000455"/>
<evidence type="ECO:0000313" key="6">
    <source>
        <dbReference type="Ensembl" id="ENSDCDP00010038916.1"/>
    </source>
</evidence>
<feature type="domain" description="GCF C-terminal" evidence="5">
    <location>
        <begin position="469"/>
        <end position="678"/>
    </location>
</feature>
<accession>A0AAY4D3D5</accession>
<evidence type="ECO:0000256" key="4">
    <source>
        <dbReference type="SAM" id="MobiDB-lite"/>
    </source>
</evidence>
<dbReference type="Pfam" id="PF07842">
    <property type="entry name" value="GCFC"/>
    <property type="match status" value="1"/>
</dbReference>
<protein>
    <recommendedName>
        <fullName evidence="5">GCF C-terminal domain-containing protein</fullName>
    </recommendedName>
</protein>
<reference evidence="6" key="2">
    <citation type="submission" date="2025-08" db="UniProtKB">
        <authorList>
            <consortium name="Ensembl"/>
        </authorList>
    </citation>
    <scope>IDENTIFICATION</scope>
</reference>
<comment type="similarity">
    <text evidence="2">Belongs to the GCF family.</text>
</comment>
<sequence>MFRKNTRRNFRQRKDESSDEEGQRDGDDGDRQSPSFFNPQPKLQKGRGLSCSSRPSVAEPESEPLGGEEAPVDSDAGASPQHKANPASVVSFSDEKEVQDGEFRVKKSTDKLVVFHVQKKESSPAKEIRSTGKHFHNVIYKAYTMFVYVPFGIVLEDALLCTVSIPGADQILAAKEARRQARRQKDYIPLRARDFRVDTPMSDEEEGLEEDDEGDDQLDDHEREIPFAPKSKTLRERIAEEIGGSDGEEECKLWEQQQIGKGVKGHKYQKFAKQKKRIDIPESLPPVSISVIKKRITAKLDSLREVHSARQAELRRMNFDMDSAKSSLEHLENSAANEQLKFYRSMSVYSQNLLDCLAEKVVLINAAEVDMHTAHIQQAEALSSRRRQAVREESSFLQQLLCESTGFNCLLTQSRETGSWSEERCGIMPADSEPTPEEEAELQSKIADILKRSQDIFSDVHGDFCDIAKILARFDEWRRTFPDSYNNAYISLCLPKLLAPFIRHQLICWNPLEEEDFEALPWYSAVETFCHGQGHEEMENMDKKTLPAIIEKTIVPKIQAFVELAWDPFSHRQSQSLTSLCRRLQEDYSIFSTEKRKPVQSFLESVSERLRIAVDEDVFIPLYPKKCLEDVASPQCKFRDQQFWAAVKLLENIGLWDNLIPEHTLKELALDKLLNRYLIISLLNESNVEFSAEQLLICYLNLLFVFCRDVLTSLFIVLAEIGACDDLTAVVEKYNCKHLLDSLKLF</sequence>
<dbReference type="GO" id="GO:0000390">
    <property type="term" value="P:spliceosomal complex disassembly"/>
    <property type="evidence" value="ECO:0007669"/>
    <property type="project" value="InterPro"/>
</dbReference>
<dbReference type="GO" id="GO:0003677">
    <property type="term" value="F:DNA binding"/>
    <property type="evidence" value="ECO:0007669"/>
    <property type="project" value="InterPro"/>
</dbReference>
<evidence type="ECO:0000256" key="2">
    <source>
        <dbReference type="ARBA" id="ARBA00010801"/>
    </source>
</evidence>
<proteinExistence type="inferred from homology"/>
<name>A0AAY4D3D5_9TELE</name>
<feature type="region of interest" description="Disordered" evidence="4">
    <location>
        <begin position="1"/>
        <end position="95"/>
    </location>
</feature>
<keyword evidence="7" id="KW-1185">Reference proteome</keyword>
<dbReference type="PANTHER" id="PTHR12214">
    <property type="entry name" value="GC-RICH SEQUENCE DNA-BINDING FACTOR"/>
    <property type="match status" value="1"/>
</dbReference>
<feature type="compositionally biased region" description="Acidic residues" evidence="4">
    <location>
        <begin position="201"/>
        <end position="219"/>
    </location>
</feature>
<dbReference type="PANTHER" id="PTHR12214:SF4">
    <property type="entry name" value="INTRON LARGE COMPLEX COMPONENT GCFC2"/>
    <property type="match status" value="1"/>
</dbReference>
<dbReference type="Proteomes" id="UP000694580">
    <property type="component" value="Chromosome 1"/>
</dbReference>
<feature type="region of interest" description="Disordered" evidence="4">
    <location>
        <begin position="196"/>
        <end position="226"/>
    </location>
</feature>
<dbReference type="AlphaFoldDB" id="A0AAY4D3D5"/>
<feature type="compositionally biased region" description="Basic residues" evidence="4">
    <location>
        <begin position="1"/>
        <end position="11"/>
    </location>
</feature>
<dbReference type="InterPro" id="IPR012890">
    <property type="entry name" value="GCFC2-like"/>
</dbReference>
<evidence type="ECO:0000256" key="3">
    <source>
        <dbReference type="ARBA" id="ARBA00023242"/>
    </source>
</evidence>
<organism evidence="6 7">
    <name type="scientific">Denticeps clupeoides</name>
    <name type="common">denticle herring</name>
    <dbReference type="NCBI Taxonomy" id="299321"/>
    <lineage>
        <taxon>Eukaryota</taxon>
        <taxon>Metazoa</taxon>
        <taxon>Chordata</taxon>
        <taxon>Craniata</taxon>
        <taxon>Vertebrata</taxon>
        <taxon>Euteleostomi</taxon>
        <taxon>Actinopterygii</taxon>
        <taxon>Neopterygii</taxon>
        <taxon>Teleostei</taxon>
        <taxon>Clupei</taxon>
        <taxon>Clupeiformes</taxon>
        <taxon>Denticipitoidei</taxon>
        <taxon>Denticipitidae</taxon>
        <taxon>Denticeps</taxon>
    </lineage>
</organism>
<reference evidence="6" key="3">
    <citation type="submission" date="2025-09" db="UniProtKB">
        <authorList>
            <consortium name="Ensembl"/>
        </authorList>
    </citation>
    <scope>IDENTIFICATION</scope>
</reference>
<dbReference type="GO" id="GO:0071008">
    <property type="term" value="C:U2-type post-mRNA release spliceosomal complex"/>
    <property type="evidence" value="ECO:0007669"/>
    <property type="project" value="InterPro"/>
</dbReference>